<keyword evidence="7" id="KW-1185">Reference proteome</keyword>
<evidence type="ECO:0000256" key="2">
    <source>
        <dbReference type="ARBA" id="ARBA00022692"/>
    </source>
</evidence>
<evidence type="ECO:0000313" key="6">
    <source>
        <dbReference type="EMBL" id="GHD53758.1"/>
    </source>
</evidence>
<evidence type="ECO:0000256" key="4">
    <source>
        <dbReference type="ARBA" id="ARBA00023136"/>
    </source>
</evidence>
<evidence type="ECO:0000256" key="5">
    <source>
        <dbReference type="RuleBase" id="RU363041"/>
    </source>
</evidence>
<dbReference type="AlphaFoldDB" id="A0A919CQQ2"/>
<dbReference type="RefSeq" id="WP_189991101.1">
    <property type="nucleotide sequence ID" value="NZ_BMZS01000007.1"/>
</dbReference>
<evidence type="ECO:0000313" key="7">
    <source>
        <dbReference type="Proteomes" id="UP000630353"/>
    </source>
</evidence>
<proteinExistence type="inferred from homology"/>
<feature type="transmembrane region" description="Helical" evidence="5">
    <location>
        <begin position="170"/>
        <end position="191"/>
    </location>
</feature>
<dbReference type="PANTHER" id="PTHR43701">
    <property type="entry name" value="MEMBRANE TRANSPORTER PROTEIN MJ0441-RELATED"/>
    <property type="match status" value="1"/>
</dbReference>
<name>A0A919CQQ2_9PROT</name>
<dbReference type="InterPro" id="IPR051598">
    <property type="entry name" value="TSUP/Inactive_protease-like"/>
</dbReference>
<feature type="transmembrane region" description="Helical" evidence="5">
    <location>
        <begin position="239"/>
        <end position="259"/>
    </location>
</feature>
<comment type="subcellular location">
    <subcellularLocation>
        <location evidence="5">Cell membrane</location>
        <topology evidence="5">Multi-pass membrane protein</topology>
    </subcellularLocation>
    <subcellularLocation>
        <location evidence="1">Membrane</location>
        <topology evidence="1">Multi-pass membrane protein</topology>
    </subcellularLocation>
</comment>
<sequence>MHVYLPIAEISVNVFLVLGMGGMIGVLSGVFGVGGGFLMTPLLIFMGVPPAVSVATSANQIVASSVSGVIAHWRRGNVDFKMGLVLLVGGFFGSSAGVALFAVLRRFGQIDLVINLSYVIFLGTIGLLMLHESVRAILRSRKPTGRRSKLHQHNWLHGLPLKMRFRRSKLYISALLPLGIGFSVGVLTALMGVGGGFVMVPAMIYLLGMPTGVVVGTSLFQIIFVTANVTFLQALNTQTVDVVLAITLLVGAVIGAQFGTQIGAKLKGEQLRSLLALMVLGVCIKLAVDLVATPVDLYSLDFHVIHE</sequence>
<feature type="transmembrane region" description="Helical" evidence="5">
    <location>
        <begin position="83"/>
        <end position="104"/>
    </location>
</feature>
<dbReference type="Pfam" id="PF01925">
    <property type="entry name" value="TauE"/>
    <property type="match status" value="1"/>
</dbReference>
<feature type="transmembrane region" description="Helical" evidence="5">
    <location>
        <begin position="12"/>
        <end position="39"/>
    </location>
</feature>
<feature type="transmembrane region" description="Helical" evidence="5">
    <location>
        <begin position="203"/>
        <end position="227"/>
    </location>
</feature>
<dbReference type="Proteomes" id="UP000630353">
    <property type="component" value="Unassembled WGS sequence"/>
</dbReference>
<reference evidence="6" key="1">
    <citation type="journal article" date="2014" name="Int. J. Syst. Evol. Microbiol.">
        <title>Complete genome sequence of Corynebacterium casei LMG S-19264T (=DSM 44701T), isolated from a smear-ripened cheese.</title>
        <authorList>
            <consortium name="US DOE Joint Genome Institute (JGI-PGF)"/>
            <person name="Walter F."/>
            <person name="Albersmeier A."/>
            <person name="Kalinowski J."/>
            <person name="Ruckert C."/>
        </authorList>
    </citation>
    <scope>NUCLEOTIDE SEQUENCE</scope>
    <source>
        <strain evidence="6">KCTC 42651</strain>
    </source>
</reference>
<gene>
    <name evidence="6" type="ORF">GCM10017083_30500</name>
</gene>
<keyword evidence="5" id="KW-1003">Cell membrane</keyword>
<keyword evidence="2 5" id="KW-0812">Transmembrane</keyword>
<evidence type="ECO:0000256" key="1">
    <source>
        <dbReference type="ARBA" id="ARBA00004141"/>
    </source>
</evidence>
<evidence type="ECO:0000256" key="3">
    <source>
        <dbReference type="ARBA" id="ARBA00022989"/>
    </source>
</evidence>
<dbReference type="GO" id="GO:0005886">
    <property type="term" value="C:plasma membrane"/>
    <property type="evidence" value="ECO:0007669"/>
    <property type="project" value="UniProtKB-SubCell"/>
</dbReference>
<dbReference type="EMBL" id="BMZS01000007">
    <property type="protein sequence ID" value="GHD53758.1"/>
    <property type="molecule type" value="Genomic_DNA"/>
</dbReference>
<protein>
    <recommendedName>
        <fullName evidence="5">Probable membrane transporter protein</fullName>
    </recommendedName>
</protein>
<feature type="transmembrane region" description="Helical" evidence="5">
    <location>
        <begin position="51"/>
        <end position="71"/>
    </location>
</feature>
<keyword evidence="3 5" id="KW-1133">Transmembrane helix</keyword>
<comment type="similarity">
    <text evidence="5">Belongs to the 4-toluene sulfonate uptake permease (TSUP) (TC 2.A.102) family.</text>
</comment>
<keyword evidence="4 5" id="KW-0472">Membrane</keyword>
<organism evidence="6 7">
    <name type="scientific">Thalassobaculum fulvum</name>
    <dbReference type="NCBI Taxonomy" id="1633335"/>
    <lineage>
        <taxon>Bacteria</taxon>
        <taxon>Pseudomonadati</taxon>
        <taxon>Pseudomonadota</taxon>
        <taxon>Alphaproteobacteria</taxon>
        <taxon>Rhodospirillales</taxon>
        <taxon>Thalassobaculaceae</taxon>
        <taxon>Thalassobaculum</taxon>
    </lineage>
</organism>
<accession>A0A919CQQ2</accession>
<reference evidence="6" key="2">
    <citation type="submission" date="2020-09" db="EMBL/GenBank/DDBJ databases">
        <authorList>
            <person name="Sun Q."/>
            <person name="Kim S."/>
        </authorList>
    </citation>
    <scope>NUCLEOTIDE SEQUENCE</scope>
    <source>
        <strain evidence="6">KCTC 42651</strain>
    </source>
</reference>
<comment type="caution">
    <text evidence="6">The sequence shown here is derived from an EMBL/GenBank/DDBJ whole genome shotgun (WGS) entry which is preliminary data.</text>
</comment>
<feature type="transmembrane region" description="Helical" evidence="5">
    <location>
        <begin position="116"/>
        <end position="138"/>
    </location>
</feature>
<dbReference type="PANTHER" id="PTHR43701:SF12">
    <property type="entry name" value="MEMBRANE TRANSPORTER PROTEIN YTNM-RELATED"/>
    <property type="match status" value="1"/>
</dbReference>
<dbReference type="InterPro" id="IPR002781">
    <property type="entry name" value="TM_pro_TauE-like"/>
</dbReference>